<keyword evidence="3 9" id="KW-0436">Ligase</keyword>
<dbReference type="GO" id="GO:0005829">
    <property type="term" value="C:cytosol"/>
    <property type="evidence" value="ECO:0007669"/>
    <property type="project" value="TreeGrafter"/>
</dbReference>
<dbReference type="GO" id="GO:0006426">
    <property type="term" value="P:glycyl-tRNA aminoacylation"/>
    <property type="evidence" value="ECO:0007669"/>
    <property type="project" value="InterPro"/>
</dbReference>
<keyword evidence="6" id="KW-0648">Protein biosynthesis</keyword>
<keyword evidence="4" id="KW-0547">Nucleotide-binding</keyword>
<proteinExistence type="inferred from homology"/>
<dbReference type="PATRIC" id="fig|110500.4.peg.753"/>
<accession>A0A101HSU5</accession>
<name>A0A101HSU5_9FIRM</name>
<dbReference type="Pfam" id="PF02091">
    <property type="entry name" value="tRNA-synt_2e"/>
    <property type="match status" value="1"/>
</dbReference>
<evidence type="ECO:0000256" key="2">
    <source>
        <dbReference type="ARBA" id="ARBA00012829"/>
    </source>
</evidence>
<dbReference type="AlphaFoldDB" id="A0A101HSU5"/>
<gene>
    <name evidence="9" type="ORF">XD97_0477</name>
</gene>
<organism evidence="9 10">
    <name type="scientific">Pelotomaculum thermopropionicum</name>
    <dbReference type="NCBI Taxonomy" id="110500"/>
    <lineage>
        <taxon>Bacteria</taxon>
        <taxon>Bacillati</taxon>
        <taxon>Bacillota</taxon>
        <taxon>Clostridia</taxon>
        <taxon>Eubacteriales</taxon>
        <taxon>Desulfotomaculaceae</taxon>
        <taxon>Pelotomaculum</taxon>
    </lineage>
</organism>
<evidence type="ECO:0000256" key="1">
    <source>
        <dbReference type="ARBA" id="ARBA00008226"/>
    </source>
</evidence>
<feature type="non-terminal residue" evidence="9">
    <location>
        <position position="1"/>
    </location>
</feature>
<dbReference type="InterPro" id="IPR045864">
    <property type="entry name" value="aa-tRNA-synth_II/BPL/LPL"/>
</dbReference>
<dbReference type="EC" id="6.1.1.14" evidence="2"/>
<dbReference type="EMBL" id="LGGS01000103">
    <property type="protein sequence ID" value="KUK82234.1"/>
    <property type="molecule type" value="Genomic_DNA"/>
</dbReference>
<dbReference type="InterPro" id="IPR002310">
    <property type="entry name" value="Gly-tRNA_ligase_asu"/>
</dbReference>
<comment type="caution">
    <text evidence="9">The sequence shown here is derived from an EMBL/GenBank/DDBJ whole genome shotgun (WGS) entry which is preliminary data.</text>
</comment>
<reference evidence="10" key="1">
    <citation type="journal article" date="2015" name="MBio">
        <title>Genome-Resolved Metagenomic Analysis Reveals Roles for Candidate Phyla and Other Microbial Community Members in Biogeochemical Transformations in Oil Reservoirs.</title>
        <authorList>
            <person name="Hu P."/>
            <person name="Tom L."/>
            <person name="Singh A."/>
            <person name="Thomas B.C."/>
            <person name="Baker B.J."/>
            <person name="Piceno Y.M."/>
            <person name="Andersen G.L."/>
            <person name="Banfield J.F."/>
        </authorList>
    </citation>
    <scope>NUCLEOTIDE SEQUENCE [LARGE SCALE GENOMIC DNA]</scope>
</reference>
<dbReference type="GO" id="GO:0005524">
    <property type="term" value="F:ATP binding"/>
    <property type="evidence" value="ECO:0007669"/>
    <property type="project" value="UniProtKB-KW"/>
</dbReference>
<protein>
    <recommendedName>
        <fullName evidence="2">glycine--tRNA ligase</fullName>
        <ecNumber evidence="2">6.1.1.14</ecNumber>
    </recommendedName>
</protein>
<dbReference type="PANTHER" id="PTHR30075:SF2">
    <property type="entry name" value="GLYCINE--TRNA LIGASE, CHLOROPLASTIC_MITOCHONDRIAL 2"/>
    <property type="match status" value="1"/>
</dbReference>
<dbReference type="Gene3D" id="1.20.58.180">
    <property type="entry name" value="Class II aaRS and biotin synthetases, domain 2"/>
    <property type="match status" value="1"/>
</dbReference>
<comment type="similarity">
    <text evidence="1">Belongs to the class-II aminoacyl-tRNA synthetase family.</text>
</comment>
<evidence type="ECO:0000313" key="9">
    <source>
        <dbReference type="EMBL" id="KUK82234.1"/>
    </source>
</evidence>
<dbReference type="GO" id="GO:0004820">
    <property type="term" value="F:glycine-tRNA ligase activity"/>
    <property type="evidence" value="ECO:0007669"/>
    <property type="project" value="UniProtKB-EC"/>
</dbReference>
<dbReference type="Proteomes" id="UP000054705">
    <property type="component" value="Unassembled WGS sequence"/>
</dbReference>
<dbReference type="InterPro" id="IPR006194">
    <property type="entry name" value="Gly-tRNA-synth_heterodimer"/>
</dbReference>
<dbReference type="PANTHER" id="PTHR30075">
    <property type="entry name" value="GLYCYL-TRNA SYNTHETASE"/>
    <property type="match status" value="1"/>
</dbReference>
<evidence type="ECO:0000256" key="7">
    <source>
        <dbReference type="ARBA" id="ARBA00023146"/>
    </source>
</evidence>
<comment type="catalytic activity">
    <reaction evidence="8">
        <text>tRNA(Gly) + glycine + ATP = glycyl-tRNA(Gly) + AMP + diphosphate</text>
        <dbReference type="Rhea" id="RHEA:16013"/>
        <dbReference type="Rhea" id="RHEA-COMP:9664"/>
        <dbReference type="Rhea" id="RHEA-COMP:9683"/>
        <dbReference type="ChEBI" id="CHEBI:30616"/>
        <dbReference type="ChEBI" id="CHEBI:33019"/>
        <dbReference type="ChEBI" id="CHEBI:57305"/>
        <dbReference type="ChEBI" id="CHEBI:78442"/>
        <dbReference type="ChEBI" id="CHEBI:78522"/>
        <dbReference type="ChEBI" id="CHEBI:456215"/>
        <dbReference type="EC" id="6.1.1.14"/>
    </reaction>
</comment>
<evidence type="ECO:0000256" key="3">
    <source>
        <dbReference type="ARBA" id="ARBA00022598"/>
    </source>
</evidence>
<evidence type="ECO:0000256" key="5">
    <source>
        <dbReference type="ARBA" id="ARBA00022840"/>
    </source>
</evidence>
<dbReference type="PROSITE" id="PS50861">
    <property type="entry name" value="AA_TRNA_LIGASE_II_GLYAB"/>
    <property type="match status" value="1"/>
</dbReference>
<dbReference type="GO" id="GO:0016740">
    <property type="term" value="F:transferase activity"/>
    <property type="evidence" value="ECO:0007669"/>
    <property type="project" value="UniProtKB-ARBA"/>
</dbReference>
<keyword evidence="5" id="KW-0067">ATP-binding</keyword>
<dbReference type="SUPFAM" id="SSF55681">
    <property type="entry name" value="Class II aaRS and biotin synthetases"/>
    <property type="match status" value="1"/>
</dbReference>
<dbReference type="GO" id="GO:0140096">
    <property type="term" value="F:catalytic activity, acting on a protein"/>
    <property type="evidence" value="ECO:0007669"/>
    <property type="project" value="UniProtKB-ARBA"/>
</dbReference>
<sequence>KCSHTFNLLDARGAISVTERTGFIARVRNLARLCAQAYLEQREAMGYPLLKKKEVS</sequence>
<evidence type="ECO:0000313" key="10">
    <source>
        <dbReference type="Proteomes" id="UP000054705"/>
    </source>
</evidence>
<evidence type="ECO:0000256" key="8">
    <source>
        <dbReference type="ARBA" id="ARBA00047937"/>
    </source>
</evidence>
<evidence type="ECO:0000256" key="6">
    <source>
        <dbReference type="ARBA" id="ARBA00022917"/>
    </source>
</evidence>
<evidence type="ECO:0000256" key="4">
    <source>
        <dbReference type="ARBA" id="ARBA00022741"/>
    </source>
</evidence>
<keyword evidence="7" id="KW-0030">Aminoacyl-tRNA synthetase</keyword>